<sequence length="341" mass="38305">MEQTLRVCVYGATGYTGVELLRTLQKHPYVKVVSITSKSYEGKLLEEVFPSFSTSYLGKLCLTQEPEENFDVAFLCLPHETSLHLVPELLKAGKRVIDLSGAYRLKDANLYPKYYGFEHPYTDTLKEAVYGLPEIFRSDIKTARLVANPGCYPTATLLGLYPLLKEKLLEDDTIIVDAISGVSGAGRKTSQQFHFPEMTENAFAYSVLNHRHTPEMELVAGQTLGRDVKIRFTPKVVPMSRGMVCTIYAKARVKDLHDLYLEVYREEPFVKVIQNPPMTKHVLGTNLCNIYVGYDERTDLHVIVSAIDNLGKGASLQAVQNMNLMFGFPEVLTLDQPALFP</sequence>
<keyword evidence="4 7" id="KW-0521">NADP</keyword>
<evidence type="ECO:0000256" key="5">
    <source>
        <dbReference type="ARBA" id="ARBA00023002"/>
    </source>
</evidence>
<evidence type="ECO:0000256" key="6">
    <source>
        <dbReference type="ARBA" id="ARBA00050557"/>
    </source>
</evidence>
<dbReference type="InterPro" id="IPR058924">
    <property type="entry name" value="AGPR_dimerisation_dom"/>
</dbReference>
<evidence type="ECO:0000256" key="3">
    <source>
        <dbReference type="ARBA" id="ARBA00022605"/>
    </source>
</evidence>
<keyword evidence="11" id="KW-1185">Reference proteome</keyword>
<dbReference type="CDD" id="cd23934">
    <property type="entry name" value="AGPR_1_C"/>
    <property type="match status" value="1"/>
</dbReference>
<reference evidence="10 11" key="1">
    <citation type="submission" date="2016-11" db="EMBL/GenBank/DDBJ databases">
        <authorList>
            <person name="Jaros S."/>
            <person name="Januszkiewicz K."/>
            <person name="Wedrychowicz H."/>
        </authorList>
    </citation>
    <scope>NUCLEOTIDE SEQUENCE [LARGE SCALE GENOMIC DNA]</scope>
    <source>
        <strain evidence="10 11">DSM 19557</strain>
    </source>
</reference>
<dbReference type="GO" id="GO:0070401">
    <property type="term" value="F:NADP+ binding"/>
    <property type="evidence" value="ECO:0007669"/>
    <property type="project" value="InterPro"/>
</dbReference>
<keyword evidence="5 7" id="KW-0560">Oxidoreductase</keyword>
<dbReference type="InterPro" id="IPR036291">
    <property type="entry name" value="NAD(P)-bd_dom_sf"/>
</dbReference>
<dbReference type="UniPathway" id="UPA00068">
    <property type="reaction ID" value="UER00108"/>
</dbReference>
<evidence type="ECO:0000256" key="7">
    <source>
        <dbReference type="HAMAP-Rule" id="MF_00150"/>
    </source>
</evidence>
<dbReference type="NCBIfam" id="TIGR01850">
    <property type="entry name" value="argC"/>
    <property type="match status" value="1"/>
</dbReference>
<dbReference type="Gene3D" id="3.30.360.10">
    <property type="entry name" value="Dihydrodipicolinate Reductase, domain 2"/>
    <property type="match status" value="1"/>
</dbReference>
<comment type="function">
    <text evidence="7">Catalyzes the NADPH-dependent reduction of N-acetyl-5-glutamyl phosphate to yield N-acetyl-L-glutamate 5-semialdehyde.</text>
</comment>
<dbReference type="Proteomes" id="UP000189810">
    <property type="component" value="Chromosome I"/>
</dbReference>
<keyword evidence="7" id="KW-0963">Cytoplasm</keyword>
<dbReference type="PROSITE" id="PS01224">
    <property type="entry name" value="ARGC"/>
    <property type="match status" value="1"/>
</dbReference>
<organism evidence="10 11">
    <name type="scientific">Thermocrinis minervae</name>
    <dbReference type="NCBI Taxonomy" id="381751"/>
    <lineage>
        <taxon>Bacteria</taxon>
        <taxon>Pseudomonadati</taxon>
        <taxon>Aquificota</taxon>
        <taxon>Aquificia</taxon>
        <taxon>Aquificales</taxon>
        <taxon>Aquificaceae</taxon>
        <taxon>Thermocrinis</taxon>
    </lineage>
</organism>
<evidence type="ECO:0000256" key="1">
    <source>
        <dbReference type="ARBA" id="ARBA00004862"/>
    </source>
</evidence>
<dbReference type="Gene3D" id="3.40.50.720">
    <property type="entry name" value="NAD(P)-binding Rossmann-like Domain"/>
    <property type="match status" value="1"/>
</dbReference>
<dbReference type="PANTHER" id="PTHR32338">
    <property type="entry name" value="N-ACETYL-GAMMA-GLUTAMYL-PHOSPHATE REDUCTASE, CHLOROPLASTIC-RELATED-RELATED"/>
    <property type="match status" value="1"/>
</dbReference>
<dbReference type="CDD" id="cd17895">
    <property type="entry name" value="AGPR_1_N"/>
    <property type="match status" value="1"/>
</dbReference>
<dbReference type="GO" id="GO:0051287">
    <property type="term" value="F:NAD binding"/>
    <property type="evidence" value="ECO:0007669"/>
    <property type="project" value="InterPro"/>
</dbReference>
<dbReference type="AlphaFoldDB" id="A0A1M6SPC7"/>
<dbReference type="SMART" id="SM00859">
    <property type="entry name" value="Semialdhyde_dh"/>
    <property type="match status" value="1"/>
</dbReference>
<accession>A0A1M6SPC7</accession>
<feature type="active site" evidence="7 8">
    <location>
        <position position="151"/>
    </location>
</feature>
<feature type="domain" description="Semialdehyde dehydrogenase NAD-binding" evidence="9">
    <location>
        <begin position="6"/>
        <end position="143"/>
    </location>
</feature>
<keyword evidence="3 7" id="KW-0028">Amino-acid biosynthesis</keyword>
<dbReference type="FunFam" id="3.30.360.10:FF:000014">
    <property type="entry name" value="N-acetyl-gamma-glutamyl-phosphate reductase"/>
    <property type="match status" value="1"/>
</dbReference>
<evidence type="ECO:0000256" key="4">
    <source>
        <dbReference type="ARBA" id="ARBA00022857"/>
    </source>
</evidence>
<dbReference type="Pfam" id="PF22698">
    <property type="entry name" value="Semialdhyde_dhC_1"/>
    <property type="match status" value="1"/>
</dbReference>
<dbReference type="GO" id="GO:0006526">
    <property type="term" value="P:L-arginine biosynthetic process"/>
    <property type="evidence" value="ECO:0007669"/>
    <property type="project" value="UniProtKB-UniRule"/>
</dbReference>
<keyword evidence="2 7" id="KW-0055">Arginine biosynthesis</keyword>
<dbReference type="RefSeq" id="WP_079654215.1">
    <property type="nucleotide sequence ID" value="NZ_LT670846.1"/>
</dbReference>
<comment type="subcellular location">
    <subcellularLocation>
        <location evidence="7">Cytoplasm</location>
    </subcellularLocation>
</comment>
<evidence type="ECO:0000256" key="8">
    <source>
        <dbReference type="PROSITE-ProRule" id="PRU10010"/>
    </source>
</evidence>
<dbReference type="InterPro" id="IPR000706">
    <property type="entry name" value="AGPR_type-1"/>
</dbReference>
<protein>
    <recommendedName>
        <fullName evidence="7">N-acetyl-gamma-glutamyl-phosphate reductase</fullName>
        <shortName evidence="7">AGPR</shortName>
        <ecNumber evidence="7">1.2.1.38</ecNumber>
    </recommendedName>
    <alternativeName>
        <fullName evidence="7">N-acetyl-glutamate semialdehyde dehydrogenase</fullName>
        <shortName evidence="7">NAGSA dehydrogenase</shortName>
    </alternativeName>
</protein>
<dbReference type="SUPFAM" id="SSF51735">
    <property type="entry name" value="NAD(P)-binding Rossmann-fold domains"/>
    <property type="match status" value="1"/>
</dbReference>
<dbReference type="InterPro" id="IPR050085">
    <property type="entry name" value="AGPR"/>
</dbReference>
<dbReference type="Pfam" id="PF01118">
    <property type="entry name" value="Semialdhyde_dh"/>
    <property type="match status" value="1"/>
</dbReference>
<comment type="similarity">
    <text evidence="7">Belongs to the NAGSA dehydrogenase family. Type 1 subfamily.</text>
</comment>
<dbReference type="EC" id="1.2.1.38" evidence="7"/>
<dbReference type="InterPro" id="IPR000534">
    <property type="entry name" value="Semialdehyde_DH_NAD-bd"/>
</dbReference>
<proteinExistence type="inferred from homology"/>
<evidence type="ECO:0000256" key="2">
    <source>
        <dbReference type="ARBA" id="ARBA00022571"/>
    </source>
</evidence>
<dbReference type="GO" id="GO:0005737">
    <property type="term" value="C:cytoplasm"/>
    <property type="evidence" value="ECO:0007669"/>
    <property type="project" value="UniProtKB-SubCell"/>
</dbReference>
<evidence type="ECO:0000313" key="11">
    <source>
        <dbReference type="Proteomes" id="UP000189810"/>
    </source>
</evidence>
<dbReference type="GO" id="GO:0003942">
    <property type="term" value="F:N-acetyl-gamma-glutamyl-phosphate reductase activity"/>
    <property type="evidence" value="ECO:0007669"/>
    <property type="project" value="UniProtKB-UniRule"/>
</dbReference>
<name>A0A1M6SPC7_9AQUI</name>
<dbReference type="InterPro" id="IPR023013">
    <property type="entry name" value="AGPR_AS"/>
</dbReference>
<dbReference type="OrthoDB" id="9801289at2"/>
<comment type="pathway">
    <text evidence="1 7">Amino-acid biosynthesis; L-arginine biosynthesis; N(2)-acetyl-L-ornithine from L-glutamate: step 3/4.</text>
</comment>
<dbReference type="STRING" id="381751.SAMN05444391_1108"/>
<evidence type="ECO:0000313" key="10">
    <source>
        <dbReference type="EMBL" id="SHK46506.1"/>
    </source>
</evidence>
<dbReference type="HAMAP" id="MF_00150">
    <property type="entry name" value="ArgC_type1"/>
    <property type="match status" value="1"/>
</dbReference>
<dbReference type="SUPFAM" id="SSF55347">
    <property type="entry name" value="Glyceraldehyde-3-phosphate dehydrogenase-like, C-terminal domain"/>
    <property type="match status" value="1"/>
</dbReference>
<dbReference type="EMBL" id="LT670846">
    <property type="protein sequence ID" value="SHK46506.1"/>
    <property type="molecule type" value="Genomic_DNA"/>
</dbReference>
<dbReference type="PANTHER" id="PTHR32338:SF10">
    <property type="entry name" value="N-ACETYL-GAMMA-GLUTAMYL-PHOSPHATE REDUCTASE, CHLOROPLASTIC-RELATED"/>
    <property type="match status" value="1"/>
</dbReference>
<comment type="catalytic activity">
    <reaction evidence="6 7">
        <text>N-acetyl-L-glutamate 5-semialdehyde + phosphate + NADP(+) = N-acetyl-L-glutamyl 5-phosphate + NADPH + H(+)</text>
        <dbReference type="Rhea" id="RHEA:21588"/>
        <dbReference type="ChEBI" id="CHEBI:15378"/>
        <dbReference type="ChEBI" id="CHEBI:29123"/>
        <dbReference type="ChEBI" id="CHEBI:43474"/>
        <dbReference type="ChEBI" id="CHEBI:57783"/>
        <dbReference type="ChEBI" id="CHEBI:57936"/>
        <dbReference type="ChEBI" id="CHEBI:58349"/>
        <dbReference type="EC" id="1.2.1.38"/>
    </reaction>
</comment>
<evidence type="ECO:0000259" key="9">
    <source>
        <dbReference type="SMART" id="SM00859"/>
    </source>
</evidence>
<gene>
    <name evidence="7" type="primary">argC</name>
    <name evidence="10" type="ORF">SAMN05444391_1108</name>
</gene>